<dbReference type="InterPro" id="IPR022124">
    <property type="entry name" value="DUF3659"/>
</dbReference>
<dbReference type="AlphaFoldDB" id="G0S4K7"/>
<dbReference type="HOGENOM" id="CLU_033096_0_0_1"/>
<evidence type="ECO:0000256" key="1">
    <source>
        <dbReference type="SAM" id="MobiDB-lite"/>
    </source>
</evidence>
<feature type="compositionally biased region" description="Low complexity" evidence="1">
    <location>
        <begin position="216"/>
        <end position="228"/>
    </location>
</feature>
<dbReference type="Proteomes" id="UP000008066">
    <property type="component" value="Unassembled WGS sequence"/>
</dbReference>
<dbReference type="OrthoDB" id="3946749at2759"/>
<feature type="compositionally biased region" description="Polar residues" evidence="1">
    <location>
        <begin position="229"/>
        <end position="243"/>
    </location>
</feature>
<name>G0S4K7_CHATD</name>
<dbReference type="OMA" id="THHETQF"/>
<dbReference type="eggNOG" id="ENOG502RPCA">
    <property type="taxonomic scope" value="Eukaryota"/>
</dbReference>
<dbReference type="EMBL" id="GL988041">
    <property type="protein sequence ID" value="EGS21282.1"/>
    <property type="molecule type" value="Genomic_DNA"/>
</dbReference>
<dbReference type="Pfam" id="PF12396">
    <property type="entry name" value="DUF3659"/>
    <property type="match status" value="1"/>
</dbReference>
<proteinExistence type="predicted"/>
<evidence type="ECO:0000313" key="2">
    <source>
        <dbReference type="EMBL" id="EGS21282.1"/>
    </source>
</evidence>
<sequence length="293" mass="31628">MGTESQSQRSSSQNILNPRAGDNIEGDPTQPTKRSPAYVSPIPKIGTFTPMFQDIQIPALGRPRLSSFIGTLLIGKPIDEDGDIVDEKTGQVLARAGGDLPSIVGRVVSNSQGDILGDDGKLLGYVADVELGRTRPPISPEQPRSLFELMGKAASSLMVDHQGNILDASGFIVGKFYCHEDAIHDADNAEGNMPPNDKTERRQQQPSCQSQHLTTPPEQQPEQQKAQPTGDSSNAGQNQGSERTNARAWKKESPEESPSDIFLDVKSTREGVQLTIRIPTVFPAPRLAPPDSS</sequence>
<reference evidence="2 3" key="1">
    <citation type="journal article" date="2011" name="Cell">
        <title>Insight into structure and assembly of the nuclear pore complex by utilizing the genome of a eukaryotic thermophile.</title>
        <authorList>
            <person name="Amlacher S."/>
            <person name="Sarges P."/>
            <person name="Flemming D."/>
            <person name="van Noort V."/>
            <person name="Kunze R."/>
            <person name="Devos D.P."/>
            <person name="Arumugam M."/>
            <person name="Bork P."/>
            <person name="Hurt E."/>
        </authorList>
    </citation>
    <scope>NUCLEOTIDE SEQUENCE [LARGE SCALE GENOMIC DNA]</scope>
    <source>
        <strain evidence="3">DSM 1495 / CBS 144.50 / IMI 039719</strain>
    </source>
</reference>
<evidence type="ECO:0000313" key="3">
    <source>
        <dbReference type="Proteomes" id="UP000008066"/>
    </source>
</evidence>
<feature type="region of interest" description="Disordered" evidence="1">
    <location>
        <begin position="1"/>
        <end position="39"/>
    </location>
</feature>
<accession>G0S4K7</accession>
<feature type="compositionally biased region" description="Polar residues" evidence="1">
    <location>
        <begin position="1"/>
        <end position="16"/>
    </location>
</feature>
<dbReference type="RefSeq" id="XP_006693578.1">
    <property type="nucleotide sequence ID" value="XM_006693515.1"/>
</dbReference>
<dbReference type="STRING" id="759272.G0S4K7"/>
<protein>
    <submittedName>
        <fullName evidence="2">Uncharacterized protein</fullName>
    </submittedName>
</protein>
<feature type="compositionally biased region" description="Polar residues" evidence="1">
    <location>
        <begin position="204"/>
        <end position="214"/>
    </location>
</feature>
<feature type="region of interest" description="Disordered" evidence="1">
    <location>
        <begin position="186"/>
        <end position="266"/>
    </location>
</feature>
<organism evidence="3">
    <name type="scientific">Chaetomium thermophilum (strain DSM 1495 / CBS 144.50 / IMI 039719)</name>
    <name type="common">Thermochaetoides thermophila</name>
    <dbReference type="NCBI Taxonomy" id="759272"/>
    <lineage>
        <taxon>Eukaryota</taxon>
        <taxon>Fungi</taxon>
        <taxon>Dikarya</taxon>
        <taxon>Ascomycota</taxon>
        <taxon>Pezizomycotina</taxon>
        <taxon>Sordariomycetes</taxon>
        <taxon>Sordariomycetidae</taxon>
        <taxon>Sordariales</taxon>
        <taxon>Chaetomiaceae</taxon>
        <taxon>Thermochaetoides</taxon>
    </lineage>
</organism>
<gene>
    <name evidence="2" type="ORF">CTHT_0031350</name>
</gene>
<dbReference type="KEGG" id="cthr:CTHT_0031350"/>
<keyword evidence="3" id="KW-1185">Reference proteome</keyword>
<dbReference type="GeneID" id="18257173"/>